<accession>A0A150FQS9</accession>
<evidence type="ECO:0000313" key="3">
    <source>
        <dbReference type="EMBL" id="SHL29824.1"/>
    </source>
</evidence>
<keyword evidence="5" id="KW-1185">Reference proteome</keyword>
<dbReference type="PATRIC" id="fig|1121328.3.peg.1057"/>
<dbReference type="Proteomes" id="UP000323392">
    <property type="component" value="Unassembled WGS sequence"/>
</dbReference>
<dbReference type="Proteomes" id="UP000092605">
    <property type="component" value="Unassembled WGS sequence"/>
</dbReference>
<feature type="domain" description="CRISPR-associated protein CXXC-CXXC" evidence="1">
    <location>
        <begin position="260"/>
        <end position="321"/>
    </location>
</feature>
<reference evidence="3 5" key="2">
    <citation type="submission" date="2016-11" db="EMBL/GenBank/DDBJ databases">
        <authorList>
            <person name="Varghese N."/>
            <person name="Submissions S."/>
        </authorList>
    </citation>
    <scope>NUCLEOTIDE SEQUENCE [LARGE SCALE GENOMIC DNA]</scope>
    <source>
        <strain evidence="3 5">DSM 7308</strain>
    </source>
</reference>
<proteinExistence type="predicted"/>
<dbReference type="RefSeq" id="WP_066070058.1">
    <property type="nucleotide sequence ID" value="NZ_FRBG01000021.1"/>
</dbReference>
<dbReference type="OrthoDB" id="5540852at2"/>
<evidence type="ECO:0000259" key="1">
    <source>
        <dbReference type="Pfam" id="PF09706"/>
    </source>
</evidence>
<evidence type="ECO:0000313" key="5">
    <source>
        <dbReference type="Proteomes" id="UP000323392"/>
    </source>
</evidence>
<evidence type="ECO:0000313" key="4">
    <source>
        <dbReference type="Proteomes" id="UP000092605"/>
    </source>
</evidence>
<dbReference type="AlphaFoldDB" id="A0A150FQS9"/>
<dbReference type="Pfam" id="PF09706">
    <property type="entry name" value="Cas_CXXC_CXXC"/>
    <property type="match status" value="1"/>
</dbReference>
<dbReference type="InterPro" id="IPR010180">
    <property type="entry name" value="CRISPR-assoc_prot_CXXC-CXXC"/>
</dbReference>
<evidence type="ECO:0000313" key="2">
    <source>
        <dbReference type="EMBL" id="KXZ39973.1"/>
    </source>
</evidence>
<gene>
    <name evidence="2" type="ORF">JWYL7_1048</name>
    <name evidence="3" type="ORF">SAMN05661008_01835</name>
</gene>
<reference evidence="2 4" key="1">
    <citation type="submission" date="2016-02" db="EMBL/GenBank/DDBJ databases">
        <title>Draft genome sequence for Clostridium paradoxum JW-YL-7.</title>
        <authorList>
            <person name="Utturkar S.M."/>
            <person name="Lancaster A."/>
            <person name="Poole F.L."/>
            <person name="Adams M.W."/>
            <person name="Brown S.D."/>
        </authorList>
    </citation>
    <scope>NUCLEOTIDE SEQUENCE [LARGE SCALE GENOMIC DNA]</scope>
    <source>
        <strain evidence="2 4">JW-YL-7</strain>
    </source>
</reference>
<dbReference type="STRING" id="1121328.JWYL7_1048"/>
<dbReference type="EMBL" id="LSFY01000001">
    <property type="protein sequence ID" value="KXZ39973.1"/>
    <property type="molecule type" value="Genomic_DNA"/>
</dbReference>
<protein>
    <submittedName>
        <fullName evidence="2">CRISPR-associated protein CXXC-CXXC region</fullName>
    </submittedName>
    <submittedName>
        <fullName evidence="3">CRISPR-associated protein Cst1</fullName>
    </submittedName>
</protein>
<organism evidence="2 4">
    <name type="scientific">Alkalithermobacter thermoalcaliphilus JW-YL-7 = DSM 7308</name>
    <dbReference type="NCBI Taxonomy" id="1121328"/>
    <lineage>
        <taxon>Bacteria</taxon>
        <taxon>Bacillati</taxon>
        <taxon>Bacillota</taxon>
        <taxon>Clostridia</taxon>
        <taxon>Peptostreptococcales</taxon>
        <taxon>Tepidibacteraceae</taxon>
        <taxon>Alkalithermobacter</taxon>
    </lineage>
</organism>
<comment type="caution">
    <text evidence="2">The sequence shown here is derived from an EMBL/GenBank/DDBJ whole genome shotgun (WGS) entry which is preliminary data.</text>
</comment>
<dbReference type="EMBL" id="FRBG01000021">
    <property type="protein sequence ID" value="SHL29824.1"/>
    <property type="molecule type" value="Genomic_DNA"/>
</dbReference>
<dbReference type="InterPro" id="IPR019121">
    <property type="entry name" value="CRISPR-assoc_CXXC-CXXC_dom"/>
</dbReference>
<name>A0A150FQS9_CLOPD</name>
<dbReference type="NCBIfam" id="TIGR01908">
    <property type="entry name" value="cas_CXXC_CXXC"/>
    <property type="match status" value="1"/>
</dbReference>
<sequence length="597" mass="70125">MKIKVYSGDWFYNMGIIGFLNIAYKAGKKEEIILKDNYIEFESSFLENFHHYYFAYFMEEYNVYNRVKSNIQMTLNYTKSNIDKIKDNIPKIRKVLKDQADKVKKIDKELYEEIDEKLKQISQIKKKEQIEELELLVNECLEMLSKQHINEKLTLNLYKFIIGDNYFGQVSYFNVAKSKLGFEELKETMYKDYLSGIIEYGNFTDLLFGDDFEKFKIYIEEKVKSKNVSKNLLSLLKDINKNFIKKNKTIDEIKGYLDEDSIKSCEMCGEYKGIVSDYTESNFAPLAVSSNNARNMFWEFNTDYPICDICKLILFCTPAGSIYMKKNYITDAENEFYGFINMDTSVEELYSSNIMLRKKQNKDNPFNELIVDMISENVQRSEWKLKNILFVEFKASVNAKKCSMNYFNMPGYLAKFFVKEHKSLSSISNNKFKAAIVDIVIKNKDLKYLINNTLRQKVKDSMQENKKSYISAYDCYKAVSIRYLINCYKGGKKDMDDKKLKAIYYSGRAIHDYFVDNNAENKINSIAYKLLNTSKVRNKKDFMDIILRTFMAAQMSVPQLFLDIMSENQLDFESIAYTFVSGLISEKYEGTKKEEVN</sequence>